<comment type="caution">
    <text evidence="6">The sequence shown here is derived from an EMBL/GenBank/DDBJ whole genome shotgun (WGS) entry which is preliminary data.</text>
</comment>
<feature type="domain" description="Pseudouridine synthase RsuA/RluA-like" evidence="5">
    <location>
        <begin position="124"/>
        <end position="277"/>
    </location>
</feature>
<evidence type="ECO:0000259" key="5">
    <source>
        <dbReference type="Pfam" id="PF00849"/>
    </source>
</evidence>
<dbReference type="CDD" id="cd00165">
    <property type="entry name" value="S4"/>
    <property type="match status" value="1"/>
</dbReference>
<evidence type="ECO:0000256" key="4">
    <source>
        <dbReference type="RuleBase" id="RU362028"/>
    </source>
</evidence>
<dbReference type="InterPro" id="IPR006224">
    <property type="entry name" value="PsdUridine_synth_RluA-like_CS"/>
</dbReference>
<organism evidence="6 7">
    <name type="scientific">Pyramidobacter piscolens W5455</name>
    <dbReference type="NCBI Taxonomy" id="352165"/>
    <lineage>
        <taxon>Bacteria</taxon>
        <taxon>Thermotogati</taxon>
        <taxon>Synergistota</taxon>
        <taxon>Synergistia</taxon>
        <taxon>Synergistales</taxon>
        <taxon>Dethiosulfovibrionaceae</taxon>
        <taxon>Pyramidobacter</taxon>
    </lineage>
</organism>
<evidence type="ECO:0000256" key="1">
    <source>
        <dbReference type="ARBA" id="ARBA00010876"/>
    </source>
</evidence>
<dbReference type="SUPFAM" id="SSF55120">
    <property type="entry name" value="Pseudouridine synthase"/>
    <property type="match status" value="1"/>
</dbReference>
<comment type="similarity">
    <text evidence="1 4">Belongs to the pseudouridine synthase RluA family.</text>
</comment>
<dbReference type="PROSITE" id="PS01129">
    <property type="entry name" value="PSI_RLU"/>
    <property type="match status" value="1"/>
</dbReference>
<gene>
    <name evidence="6" type="ORF">HMPREF7215_2481</name>
</gene>
<dbReference type="PROSITE" id="PS50889">
    <property type="entry name" value="S4"/>
    <property type="match status" value="1"/>
</dbReference>
<dbReference type="InterPro" id="IPR036986">
    <property type="entry name" value="S4_RNA-bd_sf"/>
</dbReference>
<evidence type="ECO:0000313" key="6">
    <source>
        <dbReference type="EMBL" id="EFB90999.1"/>
    </source>
</evidence>
<dbReference type="CDD" id="cd02869">
    <property type="entry name" value="PseudoU_synth_RluA_like"/>
    <property type="match status" value="1"/>
</dbReference>
<dbReference type="EMBL" id="ADFP01000053">
    <property type="protein sequence ID" value="EFB90999.1"/>
    <property type="molecule type" value="Genomic_DNA"/>
</dbReference>
<dbReference type="PANTHER" id="PTHR21600:SF44">
    <property type="entry name" value="RIBOSOMAL LARGE SUBUNIT PSEUDOURIDINE SYNTHASE D"/>
    <property type="match status" value="1"/>
</dbReference>
<reference evidence="6 7" key="1">
    <citation type="submission" date="2009-12" db="EMBL/GenBank/DDBJ databases">
        <authorList>
            <person name="Shrivastava S."/>
            <person name="Madupu R."/>
            <person name="Durkin A.S."/>
            <person name="Torralba M."/>
            <person name="Methe B."/>
            <person name="Sutton G.G."/>
            <person name="Strausberg R.L."/>
            <person name="Nelson K.E."/>
        </authorList>
    </citation>
    <scope>NUCLEOTIDE SEQUENCE [LARGE SCALE GENOMIC DNA]</scope>
    <source>
        <strain evidence="6 7">W5455</strain>
    </source>
</reference>
<name>A0ABP2HUK5_9BACT</name>
<dbReference type="SUPFAM" id="SSF55174">
    <property type="entry name" value="Alpha-L RNA-binding motif"/>
    <property type="match status" value="1"/>
</dbReference>
<dbReference type="Pfam" id="PF00849">
    <property type="entry name" value="PseudoU_synth_2"/>
    <property type="match status" value="1"/>
</dbReference>
<proteinExistence type="inferred from homology"/>
<dbReference type="NCBIfam" id="TIGR00005">
    <property type="entry name" value="rluA_subfam"/>
    <property type="match status" value="1"/>
</dbReference>
<evidence type="ECO:0000313" key="7">
    <source>
        <dbReference type="Proteomes" id="UP000006462"/>
    </source>
</evidence>
<dbReference type="Proteomes" id="UP000006462">
    <property type="component" value="Unassembled WGS sequence"/>
</dbReference>
<evidence type="ECO:0000256" key="3">
    <source>
        <dbReference type="PROSITE-ProRule" id="PRU00182"/>
    </source>
</evidence>
<protein>
    <recommendedName>
        <fullName evidence="4">Pseudouridine synthase</fullName>
        <ecNumber evidence="4">5.4.99.-</ecNumber>
    </recommendedName>
</protein>
<dbReference type="InterPro" id="IPR020103">
    <property type="entry name" value="PsdUridine_synth_cat_dom_sf"/>
</dbReference>
<dbReference type="Gene3D" id="3.30.2350.10">
    <property type="entry name" value="Pseudouridine synthase"/>
    <property type="match status" value="1"/>
</dbReference>
<dbReference type="InterPro" id="IPR006225">
    <property type="entry name" value="PsdUridine_synth_RluC/D"/>
</dbReference>
<dbReference type="InterPro" id="IPR006145">
    <property type="entry name" value="PsdUridine_synth_RsuA/RluA"/>
</dbReference>
<evidence type="ECO:0000256" key="2">
    <source>
        <dbReference type="ARBA" id="ARBA00023235"/>
    </source>
</evidence>
<keyword evidence="3" id="KW-0694">RNA-binding</keyword>
<dbReference type="Gene3D" id="3.10.290.10">
    <property type="entry name" value="RNA-binding S4 domain"/>
    <property type="match status" value="1"/>
</dbReference>
<keyword evidence="2 4" id="KW-0413">Isomerase</keyword>
<keyword evidence="7" id="KW-1185">Reference proteome</keyword>
<comment type="function">
    <text evidence="4">Responsible for synthesis of pseudouridine from uracil.</text>
</comment>
<comment type="catalytic activity">
    <reaction evidence="4">
        <text>a uridine in RNA = a pseudouridine in RNA</text>
        <dbReference type="Rhea" id="RHEA:48348"/>
        <dbReference type="Rhea" id="RHEA-COMP:12068"/>
        <dbReference type="Rhea" id="RHEA-COMP:12069"/>
        <dbReference type="ChEBI" id="CHEBI:65314"/>
        <dbReference type="ChEBI" id="CHEBI:65315"/>
    </reaction>
</comment>
<sequence>MFHVEHFRRTGYNERSEEPSLLFYDGVVIGRMEKMNGEIYELAVPEEDSGARLDLFLAGELSLSRSRARSLIDGGAVSSGQVKKIRPAFKIQPGQIYRVEIPEAAPAEIAAQDMPFDVVYEDDDVIVVNKPAGVVVHPGAGRPDGTLVNGLMFRYPEIGRIGDSVRPGIVHRLDVGTSGLMVVARSDAAFRGLTEAFQAHEVLKEYLGLGVGALKAPEGTVDAPIGRDPRNRLKMCVSWDGRDAVTDYKVLWTRARCNLIRVRLHTGRTHQIRVHMRALGCSLDGDTLYGPKDPAQHILKDRVFLHSWRLGFRHPVSGERLEFRAPLPPELIAALRVPLSQPEDA</sequence>
<dbReference type="GO" id="GO:0016853">
    <property type="term" value="F:isomerase activity"/>
    <property type="evidence" value="ECO:0007669"/>
    <property type="project" value="UniProtKB-KW"/>
</dbReference>
<dbReference type="EC" id="5.4.99.-" evidence="4"/>
<accession>A0ABP2HUK5</accession>
<dbReference type="InterPro" id="IPR050188">
    <property type="entry name" value="RluA_PseudoU_synthase"/>
</dbReference>
<dbReference type="PANTHER" id="PTHR21600">
    <property type="entry name" value="MITOCHONDRIAL RNA PSEUDOURIDINE SYNTHASE"/>
    <property type="match status" value="1"/>
</dbReference>